<evidence type="ECO:0008006" key="4">
    <source>
        <dbReference type="Google" id="ProtNLM"/>
    </source>
</evidence>
<evidence type="ECO:0000313" key="2">
    <source>
        <dbReference type="EMBL" id="ACD18840.1"/>
    </source>
</evidence>
<proteinExistence type="predicted"/>
<keyword evidence="1" id="KW-0472">Membrane</keyword>
<feature type="transmembrane region" description="Helical" evidence="1">
    <location>
        <begin position="79"/>
        <end position="100"/>
    </location>
</feature>
<dbReference type="HOGENOM" id="CLU_178304_0_0_4"/>
<keyword evidence="1" id="KW-0812">Transmembrane</keyword>
<protein>
    <recommendedName>
        <fullName evidence="4">Transmembrane protein</fullName>
    </recommendedName>
</protein>
<evidence type="ECO:0000313" key="3">
    <source>
        <dbReference type="Proteomes" id="UP000001739"/>
    </source>
</evidence>
<reference evidence="2 3" key="1">
    <citation type="journal article" date="2011" name="J. Bacteriol.">
        <title>Complete genome sequence of the plant growth-promoting endophyte Burkholderia phytofirmans strain PsJN.</title>
        <authorList>
            <person name="Weilharter A."/>
            <person name="Mitter B."/>
            <person name="Shin M.V."/>
            <person name="Chain P.S."/>
            <person name="Nowak J."/>
            <person name="Sessitsch A."/>
        </authorList>
    </citation>
    <scope>NUCLEOTIDE SEQUENCE [LARGE SCALE GENOMIC DNA]</scope>
    <source>
        <strain evidence="3">DSM 17436 / LMG 22146 / PsJN</strain>
    </source>
</reference>
<name>B2TE51_PARPJ</name>
<organism evidence="2 3">
    <name type="scientific">Paraburkholderia phytofirmans (strain DSM 17436 / LMG 22146 / PsJN)</name>
    <name type="common">Burkholderia phytofirmans</name>
    <dbReference type="NCBI Taxonomy" id="398527"/>
    <lineage>
        <taxon>Bacteria</taxon>
        <taxon>Pseudomonadati</taxon>
        <taxon>Pseudomonadota</taxon>
        <taxon>Betaproteobacteria</taxon>
        <taxon>Burkholderiales</taxon>
        <taxon>Burkholderiaceae</taxon>
        <taxon>Paraburkholderia</taxon>
    </lineage>
</organism>
<evidence type="ECO:0000256" key="1">
    <source>
        <dbReference type="SAM" id="Phobius"/>
    </source>
</evidence>
<dbReference type="Proteomes" id="UP000001739">
    <property type="component" value="Chromosome 2"/>
</dbReference>
<dbReference type="EMBL" id="CP001053">
    <property type="protein sequence ID" value="ACD18840.1"/>
    <property type="molecule type" value="Genomic_DNA"/>
</dbReference>
<keyword evidence="1" id="KW-1133">Transmembrane helix</keyword>
<dbReference type="eggNOG" id="ENOG5030CMJ">
    <property type="taxonomic scope" value="Bacteria"/>
</dbReference>
<accession>B2TE51</accession>
<feature type="transmembrane region" description="Helical" evidence="1">
    <location>
        <begin position="51"/>
        <end position="73"/>
    </location>
</feature>
<dbReference type="KEGG" id="bpy:Bphyt_4464"/>
<dbReference type="AlphaFoldDB" id="B2TE51"/>
<sequence>MRKGMTGPHDSPVQTFGHYTLTQRTHPVKLDNWKEGASPERRKLIRSKLHVLLATIGTLASVVGICVAINGGLEFNRTKVFIGVGITVVSTIVYISMLFAPSD</sequence>
<gene>
    <name evidence="2" type="ordered locus">Bphyt_4464</name>
</gene>